<dbReference type="PANTHER" id="PTHR18964">
    <property type="entry name" value="ROK (REPRESSOR, ORF, KINASE) FAMILY"/>
    <property type="match status" value="1"/>
</dbReference>
<dbReference type="InterPro" id="IPR000600">
    <property type="entry name" value="ROK"/>
</dbReference>
<accession>A0A2T1A523</accession>
<dbReference type="GO" id="GO:0016301">
    <property type="term" value="F:kinase activity"/>
    <property type="evidence" value="ECO:0007669"/>
    <property type="project" value="UniProtKB-KW"/>
</dbReference>
<dbReference type="EMBL" id="PVUE01000002">
    <property type="protein sequence ID" value="PRZ43654.1"/>
    <property type="molecule type" value="Genomic_DNA"/>
</dbReference>
<dbReference type="Pfam" id="PF00480">
    <property type="entry name" value="ROK"/>
    <property type="match status" value="1"/>
</dbReference>
<dbReference type="Proteomes" id="UP000237752">
    <property type="component" value="Unassembled WGS sequence"/>
</dbReference>
<dbReference type="InterPro" id="IPR043129">
    <property type="entry name" value="ATPase_NBD"/>
</dbReference>
<dbReference type="NCBIfam" id="NF045942">
    <property type="entry name" value="PolPhglucPhase"/>
    <property type="match status" value="1"/>
</dbReference>
<organism evidence="2 3">
    <name type="scientific">Antricoccus suffuscus</name>
    <dbReference type="NCBI Taxonomy" id="1629062"/>
    <lineage>
        <taxon>Bacteria</taxon>
        <taxon>Bacillati</taxon>
        <taxon>Actinomycetota</taxon>
        <taxon>Actinomycetes</taxon>
        <taxon>Geodermatophilales</taxon>
        <taxon>Antricoccaceae</taxon>
        <taxon>Antricoccus</taxon>
    </lineage>
</organism>
<dbReference type="Gene3D" id="3.30.420.40">
    <property type="match status" value="2"/>
</dbReference>
<dbReference type="CDD" id="cd24058">
    <property type="entry name" value="ASKHA_NBD_ROK_PPGK"/>
    <property type="match status" value="1"/>
</dbReference>
<dbReference type="PANTHER" id="PTHR18964:SF146">
    <property type="entry name" value="POLYPHOSPHATE GLUCOKINASE"/>
    <property type="match status" value="1"/>
</dbReference>
<dbReference type="RefSeq" id="WP_106347791.1">
    <property type="nucleotide sequence ID" value="NZ_PVUE01000002.1"/>
</dbReference>
<keyword evidence="3" id="KW-1185">Reference proteome</keyword>
<name>A0A2T1A523_9ACTN</name>
<dbReference type="OrthoDB" id="849313at2"/>
<reference evidence="2 3" key="1">
    <citation type="submission" date="2018-03" db="EMBL/GenBank/DDBJ databases">
        <title>Genomic Encyclopedia of Archaeal and Bacterial Type Strains, Phase II (KMG-II): from individual species to whole genera.</title>
        <authorList>
            <person name="Goeker M."/>
        </authorList>
    </citation>
    <scope>NUCLEOTIDE SEQUENCE [LARGE SCALE GENOMIC DNA]</scope>
    <source>
        <strain evidence="2 3">DSM 100065</strain>
    </source>
</reference>
<gene>
    <name evidence="2" type="ORF">CLV47_102345</name>
</gene>
<sequence length="251" mass="26467">MSATTEGFGIDIGGTGIKGARVDLTTGELLSERNRMPTPSPSTAEAVAEVVAKIVNDNGYTGEVGITFPAVIQNGVAHTAANVDKSWVDADVRKIMSKQLPGGAEIINDADAAGIAEVRFGAGKDQRGTVLLLTFGTGIGSALFTDGHLVPNTEFGHIELDGKDAEKYAAASVKDEEDLSYKHWAKRVSKYLRTLEKGLWPDLIIAGGGVSKKAEKWIPHLECRTPVVPAKLLNNAGIVGAALAAYENRGE</sequence>
<comment type="caution">
    <text evidence="2">The sequence shown here is derived from an EMBL/GenBank/DDBJ whole genome shotgun (WGS) entry which is preliminary data.</text>
</comment>
<keyword evidence="2" id="KW-0808">Transferase</keyword>
<protein>
    <submittedName>
        <fullName evidence="2">Polyphosphate glucokinase</fullName>
    </submittedName>
</protein>
<comment type="similarity">
    <text evidence="1">Belongs to the ROK (NagC/XylR) family.</text>
</comment>
<evidence type="ECO:0000256" key="1">
    <source>
        <dbReference type="ARBA" id="ARBA00006479"/>
    </source>
</evidence>
<dbReference type="AlphaFoldDB" id="A0A2T1A523"/>
<evidence type="ECO:0000313" key="2">
    <source>
        <dbReference type="EMBL" id="PRZ43654.1"/>
    </source>
</evidence>
<dbReference type="SUPFAM" id="SSF53067">
    <property type="entry name" value="Actin-like ATPase domain"/>
    <property type="match status" value="1"/>
</dbReference>
<keyword evidence="2" id="KW-0418">Kinase</keyword>
<proteinExistence type="inferred from homology"/>
<evidence type="ECO:0000313" key="3">
    <source>
        <dbReference type="Proteomes" id="UP000237752"/>
    </source>
</evidence>